<accession>A8S242</accession>
<keyword evidence="4 9" id="KW-0808">Transferase</keyword>
<dbReference type="SUPFAM" id="SSF53067">
    <property type="entry name" value="Actin-like ATPase domain"/>
    <property type="match status" value="2"/>
</dbReference>
<comment type="subcellular location">
    <subcellularLocation>
        <location evidence="1 9">Cytoplasm</location>
    </subcellularLocation>
</comment>
<dbReference type="GO" id="GO:0047761">
    <property type="term" value="F:butyrate kinase activity"/>
    <property type="evidence" value="ECO:0007669"/>
    <property type="project" value="UniProtKB-UniRule"/>
</dbReference>
<dbReference type="InterPro" id="IPR023865">
    <property type="entry name" value="Aliphatic_acid_kinase_CS"/>
</dbReference>
<evidence type="ECO:0000256" key="9">
    <source>
        <dbReference type="HAMAP-Rule" id="MF_00542"/>
    </source>
</evidence>
<evidence type="ECO:0000313" key="11">
    <source>
        <dbReference type="EMBL" id="EDP13703.1"/>
    </source>
</evidence>
<dbReference type="NCBIfam" id="TIGR02707">
    <property type="entry name" value="butyr_kinase"/>
    <property type="match status" value="1"/>
</dbReference>
<evidence type="ECO:0000256" key="4">
    <source>
        <dbReference type="ARBA" id="ARBA00022679"/>
    </source>
</evidence>
<evidence type="ECO:0000256" key="8">
    <source>
        <dbReference type="ARBA" id="ARBA00048596"/>
    </source>
</evidence>
<dbReference type="Gene3D" id="3.30.420.40">
    <property type="match status" value="2"/>
</dbReference>
<evidence type="ECO:0000256" key="6">
    <source>
        <dbReference type="ARBA" id="ARBA00022777"/>
    </source>
</evidence>
<protein>
    <recommendedName>
        <fullName evidence="9">Probable butyrate kinase</fullName>
        <shortName evidence="9">BK</shortName>
        <ecNumber evidence="9">2.7.2.7</ecNumber>
    </recommendedName>
    <alternativeName>
        <fullName evidence="9">Branched-chain carboxylic acid kinase</fullName>
    </alternativeName>
</protein>
<evidence type="ECO:0000256" key="3">
    <source>
        <dbReference type="ARBA" id="ARBA00022490"/>
    </source>
</evidence>
<dbReference type="HOGENOM" id="CLU_048716_0_0_9"/>
<dbReference type="InterPro" id="IPR043129">
    <property type="entry name" value="ATPase_NBD"/>
</dbReference>
<gene>
    <name evidence="9" type="primary">buk</name>
    <name evidence="11" type="ORF">CLOBOL_06268</name>
</gene>
<dbReference type="GO" id="GO:0006083">
    <property type="term" value="P:acetate metabolic process"/>
    <property type="evidence" value="ECO:0007669"/>
    <property type="project" value="TreeGrafter"/>
</dbReference>
<dbReference type="GO" id="GO:0008776">
    <property type="term" value="F:acetate kinase activity"/>
    <property type="evidence" value="ECO:0007669"/>
    <property type="project" value="TreeGrafter"/>
</dbReference>
<dbReference type="PROSITE" id="PS01075">
    <property type="entry name" value="ACETATE_KINASE_1"/>
    <property type="match status" value="1"/>
</dbReference>
<reference evidence="11 12" key="1">
    <citation type="submission" date="2007-08" db="EMBL/GenBank/DDBJ databases">
        <authorList>
            <person name="Fulton L."/>
            <person name="Clifton S."/>
            <person name="Fulton B."/>
            <person name="Xu J."/>
            <person name="Minx P."/>
            <person name="Pepin K.H."/>
            <person name="Johnson M."/>
            <person name="Thiruvilangam P."/>
            <person name="Bhonagiri V."/>
            <person name="Nash W.E."/>
            <person name="Mardis E.R."/>
            <person name="Wilson R.K."/>
        </authorList>
    </citation>
    <scope>NUCLEOTIDE SEQUENCE [LARGE SCALE GENOMIC DNA]</scope>
    <source>
        <strain evidence="12">ATCC BAA-613 / DSM 15670 / CCUG 46953 / JCM 12243 / WAL 16351</strain>
    </source>
</reference>
<comment type="catalytic activity">
    <reaction evidence="8 9">
        <text>butanoate + ATP = butanoyl phosphate + ADP</text>
        <dbReference type="Rhea" id="RHEA:13585"/>
        <dbReference type="ChEBI" id="CHEBI:17968"/>
        <dbReference type="ChEBI" id="CHEBI:30616"/>
        <dbReference type="ChEBI" id="CHEBI:58079"/>
        <dbReference type="ChEBI" id="CHEBI:456216"/>
        <dbReference type="EC" id="2.7.2.7"/>
    </reaction>
</comment>
<evidence type="ECO:0000256" key="10">
    <source>
        <dbReference type="RuleBase" id="RU003835"/>
    </source>
</evidence>
<dbReference type="EC" id="2.7.2.7" evidence="9"/>
<dbReference type="HAMAP" id="MF_00542">
    <property type="entry name" value="Butyrate_kinase"/>
    <property type="match status" value="1"/>
</dbReference>
<dbReference type="PROSITE" id="PS01076">
    <property type="entry name" value="ACETATE_KINASE_2"/>
    <property type="match status" value="1"/>
</dbReference>
<dbReference type="PIRSF" id="PIRSF036458">
    <property type="entry name" value="Butyrate_kin"/>
    <property type="match status" value="1"/>
</dbReference>
<dbReference type="PANTHER" id="PTHR21060">
    <property type="entry name" value="ACETATE KINASE"/>
    <property type="match status" value="1"/>
</dbReference>
<evidence type="ECO:0000256" key="2">
    <source>
        <dbReference type="ARBA" id="ARBA00008748"/>
    </source>
</evidence>
<keyword evidence="6 9" id="KW-0418">Kinase</keyword>
<comment type="similarity">
    <text evidence="2 9 10">Belongs to the acetokinase family.</text>
</comment>
<dbReference type="GO" id="GO:0005737">
    <property type="term" value="C:cytoplasm"/>
    <property type="evidence" value="ECO:0007669"/>
    <property type="project" value="UniProtKB-SubCell"/>
</dbReference>
<dbReference type="PRINTS" id="PR00471">
    <property type="entry name" value="ACETATEKNASE"/>
</dbReference>
<evidence type="ECO:0000256" key="7">
    <source>
        <dbReference type="ARBA" id="ARBA00022840"/>
    </source>
</evidence>
<dbReference type="InterPro" id="IPR000890">
    <property type="entry name" value="Aliphatic_acid_kin_short-chain"/>
</dbReference>
<dbReference type="CDD" id="cd24011">
    <property type="entry name" value="ASKHA_NBD_BK"/>
    <property type="match status" value="1"/>
</dbReference>
<dbReference type="GO" id="GO:0005524">
    <property type="term" value="F:ATP binding"/>
    <property type="evidence" value="ECO:0007669"/>
    <property type="project" value="UniProtKB-KW"/>
</dbReference>
<dbReference type="PaxDb" id="411902-CLOBOL_06268"/>
<sequence>MLEVPMERYEILVINLGSSSTKVAYYINDTCMVKANLAHLSEELKQYDSIWKQADMRMDAIEKFLDENGIDKGKLAAVVSRGGHTRPLTGGTYLINQVMLEESASEVYGNHACDLGLVLASRLARYGARPMTANTPVTDEFEPLARYSGLPEIERRSSFHALNHKGAARHYAKETGRDYGSLNLIVVHMGGGISVAAHKRGKMVDANNGLAGDGPFSTNRSGGLPVGSLISECFSGKYTQKQMMRRVNGEGGMLAYVGESDTLTVERRAESGDESCAMVLDAMAYQVSKEIGACAAVLAGQVDAVILTGGMAHSERLTGFIEERVGFIAPIVRYPGEYEMQSLAENAYEVLCKKQPLLIMEQGGEHV</sequence>
<organism evidence="11 12">
    <name type="scientific">Enterocloster bolteae (strain ATCC BAA-613 / DSM 15670 / CCUG 46953 / JCM 12243 / WAL 16351)</name>
    <name type="common">Clostridium bolteae</name>
    <dbReference type="NCBI Taxonomy" id="411902"/>
    <lineage>
        <taxon>Bacteria</taxon>
        <taxon>Bacillati</taxon>
        <taxon>Bacillota</taxon>
        <taxon>Clostridia</taxon>
        <taxon>Lachnospirales</taxon>
        <taxon>Lachnospiraceae</taxon>
        <taxon>Enterocloster</taxon>
    </lineage>
</organism>
<dbReference type="InterPro" id="IPR011245">
    <property type="entry name" value="Butyrate_kin"/>
</dbReference>
<name>A8S242_ENTBW</name>
<keyword evidence="3 9" id="KW-0963">Cytoplasm</keyword>
<keyword evidence="5 9" id="KW-0547">Nucleotide-binding</keyword>
<evidence type="ECO:0000313" key="12">
    <source>
        <dbReference type="Proteomes" id="UP000005396"/>
    </source>
</evidence>
<dbReference type="Proteomes" id="UP000005396">
    <property type="component" value="Unassembled WGS sequence"/>
</dbReference>
<dbReference type="NCBIfam" id="NF002834">
    <property type="entry name" value="PRK03011.1-5"/>
    <property type="match status" value="1"/>
</dbReference>
<dbReference type="AlphaFoldDB" id="A8S242"/>
<comment type="caution">
    <text evidence="11">The sequence shown here is derived from an EMBL/GenBank/DDBJ whole genome shotgun (WGS) entry which is preliminary data.</text>
</comment>
<dbReference type="Pfam" id="PF00871">
    <property type="entry name" value="Acetate_kinase"/>
    <property type="match status" value="1"/>
</dbReference>
<evidence type="ECO:0000256" key="1">
    <source>
        <dbReference type="ARBA" id="ARBA00004496"/>
    </source>
</evidence>
<proteinExistence type="inferred from homology"/>
<keyword evidence="7 9" id="KW-0067">ATP-binding</keyword>
<evidence type="ECO:0000256" key="5">
    <source>
        <dbReference type="ARBA" id="ARBA00022741"/>
    </source>
</evidence>
<dbReference type="PANTHER" id="PTHR21060:SF3">
    <property type="entry name" value="BUTYRATE KINASE 2-RELATED"/>
    <property type="match status" value="1"/>
</dbReference>
<dbReference type="eggNOG" id="COG3426">
    <property type="taxonomic scope" value="Bacteria"/>
</dbReference>
<reference evidence="11 12" key="2">
    <citation type="submission" date="2007-09" db="EMBL/GenBank/DDBJ databases">
        <title>Draft genome sequence of Clostridium bolteae (ATCC BAA-613).</title>
        <authorList>
            <person name="Sudarsanam P."/>
            <person name="Ley R."/>
            <person name="Guruge J."/>
            <person name="Turnbaugh P.J."/>
            <person name="Mahowald M."/>
            <person name="Liep D."/>
            <person name="Gordon J."/>
        </authorList>
    </citation>
    <scope>NUCLEOTIDE SEQUENCE [LARGE SCALE GENOMIC DNA]</scope>
    <source>
        <strain evidence="12">ATCC BAA-613 / DSM 15670 / CCUG 46953 / JCM 12243 / WAL 16351</strain>
    </source>
</reference>
<dbReference type="EMBL" id="ABCC02000047">
    <property type="protein sequence ID" value="EDP13703.1"/>
    <property type="molecule type" value="Genomic_DNA"/>
</dbReference>